<dbReference type="PANTHER" id="PTHR11351">
    <property type="entry name" value="ACYL-COA DESATURASE"/>
    <property type="match status" value="1"/>
</dbReference>
<keyword evidence="8 13" id="KW-0560">Oxidoreductase</keyword>
<keyword evidence="5 13" id="KW-0812">Transmembrane</keyword>
<evidence type="ECO:0000256" key="3">
    <source>
        <dbReference type="ARBA" id="ARBA00009295"/>
    </source>
</evidence>
<evidence type="ECO:0000256" key="12">
    <source>
        <dbReference type="ARBA" id="ARBA00023160"/>
    </source>
</evidence>
<dbReference type="AlphaFoldDB" id="A0AAX4P943"/>
<keyword evidence="11 14" id="KW-0472">Membrane</keyword>
<keyword evidence="17" id="KW-1185">Reference proteome</keyword>
<protein>
    <submittedName>
        <fullName evidence="16">Fatty acid desaturase</fullName>
    </submittedName>
</protein>
<evidence type="ECO:0000256" key="9">
    <source>
        <dbReference type="ARBA" id="ARBA00023004"/>
    </source>
</evidence>
<evidence type="ECO:0000256" key="11">
    <source>
        <dbReference type="ARBA" id="ARBA00023136"/>
    </source>
</evidence>
<dbReference type="InterPro" id="IPR015876">
    <property type="entry name" value="Acyl-CoA_DS"/>
</dbReference>
<feature type="transmembrane region" description="Helical" evidence="14">
    <location>
        <begin position="144"/>
        <end position="163"/>
    </location>
</feature>
<dbReference type="GO" id="GO:0016717">
    <property type="term" value="F:oxidoreductase activity, acting on paired donors, with oxidation of a pair of donors resulting in the reduction of molecular oxygen to two molecules of water"/>
    <property type="evidence" value="ECO:0007669"/>
    <property type="project" value="InterPro"/>
</dbReference>
<dbReference type="GO" id="GO:0042761">
    <property type="term" value="P:very long-chain fatty acid biosynthetic process"/>
    <property type="evidence" value="ECO:0007669"/>
    <property type="project" value="TreeGrafter"/>
</dbReference>
<comment type="cofactor">
    <cofactor evidence="13">
        <name>Fe(2+)</name>
        <dbReference type="ChEBI" id="CHEBI:29033"/>
    </cofactor>
</comment>
<evidence type="ECO:0000256" key="2">
    <source>
        <dbReference type="ARBA" id="ARBA00005189"/>
    </source>
</evidence>
<evidence type="ECO:0000256" key="7">
    <source>
        <dbReference type="ARBA" id="ARBA00022989"/>
    </source>
</evidence>
<keyword evidence="9" id="KW-0408">Iron</keyword>
<proteinExistence type="inferred from homology"/>
<name>A0AAX4P943_9CHLO</name>
<evidence type="ECO:0000313" key="16">
    <source>
        <dbReference type="EMBL" id="WZN62522.1"/>
    </source>
</evidence>
<evidence type="ECO:0000259" key="15">
    <source>
        <dbReference type="Pfam" id="PF00487"/>
    </source>
</evidence>
<dbReference type="PRINTS" id="PR00075">
    <property type="entry name" value="FACDDSATRASE"/>
</dbReference>
<dbReference type="PANTHER" id="PTHR11351:SF31">
    <property type="entry name" value="DESATURASE 1, ISOFORM A-RELATED"/>
    <property type="match status" value="1"/>
</dbReference>
<evidence type="ECO:0000256" key="14">
    <source>
        <dbReference type="SAM" id="Phobius"/>
    </source>
</evidence>
<organism evidence="16 17">
    <name type="scientific">Chloropicon roscoffensis</name>
    <dbReference type="NCBI Taxonomy" id="1461544"/>
    <lineage>
        <taxon>Eukaryota</taxon>
        <taxon>Viridiplantae</taxon>
        <taxon>Chlorophyta</taxon>
        <taxon>Chloropicophyceae</taxon>
        <taxon>Chloropicales</taxon>
        <taxon>Chloropicaceae</taxon>
        <taxon>Chloropicon</taxon>
    </lineage>
</organism>
<comment type="subcellular location">
    <subcellularLocation>
        <location evidence="1">Membrane</location>
        <topology evidence="1">Multi-pass membrane protein</topology>
    </subcellularLocation>
</comment>
<comment type="similarity">
    <text evidence="3 13">Belongs to the fatty acid desaturase type 1 family.</text>
</comment>
<sequence>MTASMKRGFVSRANKSAVALPALVLGRTARTPRSAVTTQRNVTSQRPLCTGYRARTPRTLGALGVEEADVRLSDEPEGPATATSTSYSKLYDFVMSQGPLRMHKQVPKPSKEAQMREENAVKLWLSDVAVTVKRNYFFGRKFQARDLAVFALVTSMHVGLLWAPSTFSLGNLGLCFALYFITGCIGITFGYHRLIAHKSFVVPKWLEYAAAYCGALSIQGDPMEWASTHRYHHLHTDTPKDPHSTYEGAWWSHAGWFLDNEMTLTRTEDHSNAKEMKAQPFYRFMQKTYNWHILLSFALLYAFGGLPAMIWGGCVRTCIVWHITWSINSFCHIYGKQSYDTKDLSKNNWFFGLLAWGEGWHNNHHAFEYSARHGLEPHQFDLTWLIIRGLQKVGLAKRVKLPSEAAKAKLAFQ</sequence>
<accession>A0AAX4P943</accession>
<feature type="transmembrane region" description="Helical" evidence="14">
    <location>
        <begin position="169"/>
        <end position="191"/>
    </location>
</feature>
<evidence type="ECO:0000256" key="8">
    <source>
        <dbReference type="ARBA" id="ARBA00023002"/>
    </source>
</evidence>
<keyword evidence="12 13" id="KW-0275">Fatty acid biosynthesis</keyword>
<feature type="domain" description="Fatty acid desaturase" evidence="15">
    <location>
        <begin position="175"/>
        <end position="369"/>
    </location>
</feature>
<dbReference type="Proteomes" id="UP001472866">
    <property type="component" value="Chromosome 06"/>
</dbReference>
<dbReference type="InterPro" id="IPR005804">
    <property type="entry name" value="FA_desaturase_dom"/>
</dbReference>
<evidence type="ECO:0000256" key="4">
    <source>
        <dbReference type="ARBA" id="ARBA00022516"/>
    </source>
</evidence>
<evidence type="ECO:0000256" key="5">
    <source>
        <dbReference type="ARBA" id="ARBA00022692"/>
    </source>
</evidence>
<comment type="pathway">
    <text evidence="2">Lipid metabolism.</text>
</comment>
<comment type="domain">
    <text evidence="13">The histidine box domains are involved in binding the catalytic metal ions.</text>
</comment>
<evidence type="ECO:0000256" key="6">
    <source>
        <dbReference type="ARBA" id="ARBA00022832"/>
    </source>
</evidence>
<keyword evidence="7 14" id="KW-1133">Transmembrane helix</keyword>
<keyword evidence="10" id="KW-0443">Lipid metabolism</keyword>
<gene>
    <name evidence="16" type="ORF">HKI87_06g40590</name>
</gene>
<feature type="transmembrane region" description="Helical" evidence="14">
    <location>
        <begin position="291"/>
        <end position="311"/>
    </location>
</feature>
<dbReference type="EMBL" id="CP151506">
    <property type="protein sequence ID" value="WZN62522.1"/>
    <property type="molecule type" value="Genomic_DNA"/>
</dbReference>
<dbReference type="GO" id="GO:0005789">
    <property type="term" value="C:endoplasmic reticulum membrane"/>
    <property type="evidence" value="ECO:0007669"/>
    <property type="project" value="TreeGrafter"/>
</dbReference>
<evidence type="ECO:0000313" key="17">
    <source>
        <dbReference type="Proteomes" id="UP001472866"/>
    </source>
</evidence>
<dbReference type="Pfam" id="PF00487">
    <property type="entry name" value="FA_desaturase"/>
    <property type="match status" value="1"/>
</dbReference>
<evidence type="ECO:0000256" key="13">
    <source>
        <dbReference type="RuleBase" id="RU000581"/>
    </source>
</evidence>
<dbReference type="CDD" id="cd03505">
    <property type="entry name" value="Delta9-FADS-like"/>
    <property type="match status" value="1"/>
</dbReference>
<evidence type="ECO:0000256" key="1">
    <source>
        <dbReference type="ARBA" id="ARBA00004141"/>
    </source>
</evidence>
<keyword evidence="6" id="KW-0276">Fatty acid metabolism</keyword>
<reference evidence="16 17" key="1">
    <citation type="submission" date="2024-03" db="EMBL/GenBank/DDBJ databases">
        <title>Complete genome sequence of the green alga Chloropicon roscoffensis RCC1871.</title>
        <authorList>
            <person name="Lemieux C."/>
            <person name="Pombert J.-F."/>
            <person name="Otis C."/>
            <person name="Turmel M."/>
        </authorList>
    </citation>
    <scope>NUCLEOTIDE SEQUENCE [LARGE SCALE GENOMIC DNA]</scope>
    <source>
        <strain evidence="16 17">RCC1871</strain>
    </source>
</reference>
<evidence type="ECO:0000256" key="10">
    <source>
        <dbReference type="ARBA" id="ARBA00023098"/>
    </source>
</evidence>
<keyword evidence="4 13" id="KW-0444">Lipid biosynthesis</keyword>